<organism evidence="3 4">
    <name type="scientific">Juglans regia</name>
    <name type="common">English walnut</name>
    <dbReference type="NCBI Taxonomy" id="51240"/>
    <lineage>
        <taxon>Eukaryota</taxon>
        <taxon>Viridiplantae</taxon>
        <taxon>Streptophyta</taxon>
        <taxon>Embryophyta</taxon>
        <taxon>Tracheophyta</taxon>
        <taxon>Spermatophyta</taxon>
        <taxon>Magnoliopsida</taxon>
        <taxon>eudicotyledons</taxon>
        <taxon>Gunneridae</taxon>
        <taxon>Pentapetalae</taxon>
        <taxon>rosids</taxon>
        <taxon>fabids</taxon>
        <taxon>Fagales</taxon>
        <taxon>Juglandaceae</taxon>
        <taxon>Juglans</taxon>
    </lineage>
</organism>
<dbReference type="InterPro" id="IPR053134">
    <property type="entry name" value="RNA-dir_DNA_polymerase"/>
</dbReference>
<feature type="domain" description="Reverse transcriptase" evidence="2">
    <location>
        <begin position="567"/>
        <end position="746"/>
    </location>
</feature>
<feature type="region of interest" description="Disordered" evidence="1">
    <location>
        <begin position="519"/>
        <end position="539"/>
    </location>
</feature>
<evidence type="ECO:0000259" key="2">
    <source>
        <dbReference type="PROSITE" id="PS50878"/>
    </source>
</evidence>
<protein>
    <submittedName>
        <fullName evidence="4">Uncharacterized protein LOC108990211</fullName>
    </submittedName>
</protein>
<dbReference type="SUPFAM" id="SSF50630">
    <property type="entry name" value="Acid proteases"/>
    <property type="match status" value="1"/>
</dbReference>
<dbReference type="AlphaFoldDB" id="A0A2I4EJS9"/>
<dbReference type="InterPro" id="IPR005162">
    <property type="entry name" value="Retrotrans_gag_dom"/>
</dbReference>
<dbReference type="InterPro" id="IPR021109">
    <property type="entry name" value="Peptidase_aspartic_dom_sf"/>
</dbReference>
<dbReference type="RefSeq" id="XP_018819643.2">
    <property type="nucleotide sequence ID" value="XM_018964098.2"/>
</dbReference>
<gene>
    <name evidence="4" type="primary">LOC108990211</name>
</gene>
<dbReference type="KEGG" id="jre:108990211"/>
<dbReference type="Pfam" id="PF08284">
    <property type="entry name" value="RVP_2"/>
    <property type="match status" value="1"/>
</dbReference>
<dbReference type="PROSITE" id="PS50878">
    <property type="entry name" value="RT_POL"/>
    <property type="match status" value="1"/>
</dbReference>
<dbReference type="InParanoid" id="A0A2I4EJS9"/>
<sequence>MAEATRSKQMQQQIDALEESHLATQTRFNTIDERLDQLNEMVRTLVAHQGNMARDLQNHQENEQVQQRGQALRGIRLEFPHFTGENPSAWIFKASQYFEYHQTNPAQKLLLAAYHMEGEALVWYQEALDTAQFVSWETLMRAMLIRFGPTAYDDPMETLTRLKQVTTVAAYKASFESLSNRVRGLPDHHKLSCFLSGLKDEIRLPLRMFNPHNLTAAFGLTRIQEEYLISAKKPMKFVGEKGQFSPTNNYVSYGSSGATGSNNQKYSPLIKKVFSTEWDEKRKKGLCYHCDEKWNPNHICKKAKVYLLQGVEDLEEREVGDEEITVADLLIEGDSKQKGVVVEPEISLNAITGTPSSKTMRLMGWIGRTQVVLLVDSGSTHSFVDPSIAQTAKLVVDESKRLAVKVANGQIVQGLGYCSNAKIKVQGISFYPSFYVLPLGGCDVVLGVDWLETLGTIAWNFHELSMKFLYLGKNVELLGLKLEGLTLAKGGKSMLTSMQRGKGLFLQLVSETNVLRISGGGDEGLPPSRPQDHRIPLKEGTQPIPARPYRYPHYQKSEIEKIVAELLESGVIRPSSSPFSSPVLLVRKADGSWRMCVDYRALNQETIKDKFPIPVIDELLDELHGSVVFSKLDLRSRYHQIRVVAEDVAKIAFRTHEGHYEFLVMPFGLTNAPSTFQGLMNEVFRPYLRKFVLVFFDDILVYSSCWTDHLMHLRVVLEVLQKNQLFAKLSKCQFGVSEVEYLGHIVSEKGVMADPRKVAAMLDWPVPVNVKSLRGFLGLTGYYWKFIKGYGTIAAPLTDLLKKHAFVWNEAALKAF</sequence>
<dbReference type="GO" id="GO:0006508">
    <property type="term" value="P:proteolysis"/>
    <property type="evidence" value="ECO:0007669"/>
    <property type="project" value="InterPro"/>
</dbReference>
<dbReference type="Pfam" id="PF03732">
    <property type="entry name" value="Retrotrans_gag"/>
    <property type="match status" value="1"/>
</dbReference>
<dbReference type="Pfam" id="PF00078">
    <property type="entry name" value="RVT_1"/>
    <property type="match status" value="1"/>
</dbReference>
<dbReference type="CDD" id="cd00303">
    <property type="entry name" value="retropepsin_like"/>
    <property type="match status" value="1"/>
</dbReference>
<dbReference type="Gene3D" id="2.40.70.10">
    <property type="entry name" value="Acid Proteases"/>
    <property type="match status" value="1"/>
</dbReference>
<dbReference type="PANTHER" id="PTHR24559:SF450">
    <property type="entry name" value="RNA-DIRECTED DNA POLYMERASE HOMOLOG"/>
    <property type="match status" value="1"/>
</dbReference>
<dbReference type="PROSITE" id="PS00141">
    <property type="entry name" value="ASP_PROTEASE"/>
    <property type="match status" value="1"/>
</dbReference>
<dbReference type="Gene3D" id="3.30.70.270">
    <property type="match status" value="2"/>
</dbReference>
<keyword evidence="3" id="KW-1185">Reference proteome</keyword>
<evidence type="ECO:0000313" key="3">
    <source>
        <dbReference type="Proteomes" id="UP000235220"/>
    </source>
</evidence>
<dbReference type="CDD" id="cd01647">
    <property type="entry name" value="RT_LTR"/>
    <property type="match status" value="1"/>
</dbReference>
<dbReference type="InterPro" id="IPR000477">
    <property type="entry name" value="RT_dom"/>
</dbReference>
<dbReference type="Proteomes" id="UP000235220">
    <property type="component" value="Chromosome 4"/>
</dbReference>
<accession>A0A2I4EJS9</accession>
<dbReference type="STRING" id="51240.A0A2I4EJS9"/>
<dbReference type="InterPro" id="IPR001969">
    <property type="entry name" value="Aspartic_peptidase_AS"/>
</dbReference>
<evidence type="ECO:0000313" key="4">
    <source>
        <dbReference type="RefSeq" id="XP_018819643.2"/>
    </source>
</evidence>
<dbReference type="GO" id="GO:0004190">
    <property type="term" value="F:aspartic-type endopeptidase activity"/>
    <property type="evidence" value="ECO:0007669"/>
    <property type="project" value="InterPro"/>
</dbReference>
<dbReference type="Gene3D" id="3.10.10.10">
    <property type="entry name" value="HIV Type 1 Reverse Transcriptase, subunit A, domain 1"/>
    <property type="match status" value="1"/>
</dbReference>
<evidence type="ECO:0000256" key="1">
    <source>
        <dbReference type="SAM" id="MobiDB-lite"/>
    </source>
</evidence>
<dbReference type="OrthoDB" id="117622at2759"/>
<dbReference type="PANTHER" id="PTHR24559">
    <property type="entry name" value="TRANSPOSON TY3-I GAG-POL POLYPROTEIN"/>
    <property type="match status" value="1"/>
</dbReference>
<dbReference type="InterPro" id="IPR043128">
    <property type="entry name" value="Rev_trsase/Diguanyl_cyclase"/>
</dbReference>
<reference evidence="4" key="1">
    <citation type="submission" date="2025-08" db="UniProtKB">
        <authorList>
            <consortium name="RefSeq"/>
        </authorList>
    </citation>
    <scope>IDENTIFICATION</scope>
    <source>
        <tissue evidence="4">Leaves</tissue>
    </source>
</reference>
<dbReference type="InterPro" id="IPR043502">
    <property type="entry name" value="DNA/RNA_pol_sf"/>
</dbReference>
<dbReference type="GeneID" id="108990211"/>
<name>A0A2I4EJS9_JUGRE</name>
<proteinExistence type="predicted"/>
<dbReference type="SUPFAM" id="SSF56672">
    <property type="entry name" value="DNA/RNA polymerases"/>
    <property type="match status" value="1"/>
</dbReference>